<dbReference type="OrthoDB" id="2225686at2759"/>
<name>A0A077X0B9_9FUNG</name>
<organism evidence="1">
    <name type="scientific">Lichtheimia ramosa</name>
    <dbReference type="NCBI Taxonomy" id="688394"/>
    <lineage>
        <taxon>Eukaryota</taxon>
        <taxon>Fungi</taxon>
        <taxon>Fungi incertae sedis</taxon>
        <taxon>Mucoromycota</taxon>
        <taxon>Mucoromycotina</taxon>
        <taxon>Mucoromycetes</taxon>
        <taxon>Mucorales</taxon>
        <taxon>Lichtheimiaceae</taxon>
        <taxon>Lichtheimia</taxon>
    </lineage>
</organism>
<accession>A0A077X0B9</accession>
<sequence length="331" mass="37721">MYQEKWKLPLEQNIRLALAMTSVLLITPNKNPDDLQEFFADEEWTITSNKIQDIYDVKRKPMPLETISSIMGVVDNLLNNTINREEASIRITKLPLNEHEHKFARAISGLILKLMPFPMDEDINEAELCSRFIDPFLTGIFDDPDQGVCLRWTNESTIEAKAGVGFTTSRPDLCITKCCGVKWKSSLGYGEAKASVREQDHYVLCKDLLKVAIFCKDSLDNQLMQGILGIQIIGRTIRFYLLALPAKGLYVMLELATIKVPDSLQTLPSFIPELPNILKVLDVFHRLCVPDSDADRCKSRRAPTLSIQNFNQLFTLSKNRKKPCHLKQRHN</sequence>
<protein>
    <submittedName>
        <fullName evidence="1">Uncharacterized protein</fullName>
    </submittedName>
</protein>
<dbReference type="EMBL" id="LK023368">
    <property type="protein sequence ID" value="CDS12959.1"/>
    <property type="molecule type" value="Genomic_DNA"/>
</dbReference>
<dbReference type="AlphaFoldDB" id="A0A077X0B9"/>
<gene>
    <name evidence="1" type="ORF">LRAMOSA05143</name>
</gene>
<evidence type="ECO:0000313" key="1">
    <source>
        <dbReference type="EMBL" id="CDS12959.1"/>
    </source>
</evidence>
<proteinExistence type="predicted"/>
<reference evidence="1" key="1">
    <citation type="journal article" date="2014" name="Genome Announc.">
        <title>De novo whole-genome sequence and genome annotation of Lichtheimia ramosa.</title>
        <authorList>
            <person name="Linde J."/>
            <person name="Schwartze V."/>
            <person name="Binder U."/>
            <person name="Lass-Florl C."/>
            <person name="Voigt K."/>
            <person name="Horn F."/>
        </authorList>
    </citation>
    <scope>NUCLEOTIDE SEQUENCE</scope>
    <source>
        <strain evidence="1">JMRC FSU:6197</strain>
    </source>
</reference>